<evidence type="ECO:0000313" key="1">
    <source>
        <dbReference type="EMBL" id="AQP54503.1"/>
    </source>
</evidence>
<accession>A0A1Q2D8D0</accession>
<dbReference type="KEGG" id="vpi:BW732_10000"/>
<keyword evidence="2" id="KW-1185">Reference proteome</keyword>
<dbReference type="InterPro" id="IPR043519">
    <property type="entry name" value="NT_sf"/>
</dbReference>
<sequence length="267" mass="31630">MIVDSNLPIERDRLKNRFIRLVKEDRDILACFFAGSIGSHNEDNYSDIDARIVVKEGVNRKKKQLDIIHTIGEYLFIETIKENYSIIHYSTFIKLDLFVYTESSLQPSLWLKDIIIIKDDNGLVERVWEYSKPLQYKVSQEDFDLVLNKYYANYFELYRCLKRDEINHLEFISLALKQSLVSMWYMAKGYCPNQLLDWSKYEGKRSELSHLEKAFLANYTPLNINELADFTKEISILMLEACEKVAVYNNLSFSNDVFRRVHKRIVF</sequence>
<dbReference type="AlphaFoldDB" id="A0A1Q2D8D0"/>
<dbReference type="RefSeq" id="WP_077276585.1">
    <property type="nucleotide sequence ID" value="NZ_CP019609.1"/>
</dbReference>
<organism evidence="1 2">
    <name type="scientific">Vagococcus penaei</name>
    <dbReference type="NCBI Taxonomy" id="633807"/>
    <lineage>
        <taxon>Bacteria</taxon>
        <taxon>Bacillati</taxon>
        <taxon>Bacillota</taxon>
        <taxon>Bacilli</taxon>
        <taxon>Lactobacillales</taxon>
        <taxon>Enterococcaceae</taxon>
        <taxon>Vagococcus</taxon>
    </lineage>
</organism>
<protein>
    <submittedName>
        <fullName evidence="1">Uncharacterized protein</fullName>
    </submittedName>
</protein>
<dbReference type="SUPFAM" id="SSF81301">
    <property type="entry name" value="Nucleotidyltransferase"/>
    <property type="match status" value="1"/>
</dbReference>
<dbReference type="Gene3D" id="3.30.460.10">
    <property type="entry name" value="Beta Polymerase, domain 2"/>
    <property type="match status" value="1"/>
</dbReference>
<dbReference type="Proteomes" id="UP000188246">
    <property type="component" value="Chromosome"/>
</dbReference>
<evidence type="ECO:0000313" key="2">
    <source>
        <dbReference type="Proteomes" id="UP000188246"/>
    </source>
</evidence>
<gene>
    <name evidence="1" type="ORF">BW732_10000</name>
</gene>
<proteinExistence type="predicted"/>
<dbReference type="EMBL" id="CP019609">
    <property type="protein sequence ID" value="AQP54503.1"/>
    <property type="molecule type" value="Genomic_DNA"/>
</dbReference>
<reference evidence="1 2" key="1">
    <citation type="journal article" date="2010" name="Int. J. Syst. Evol. Microbiol.">
        <title>Vagococcus penaei sp. nov., isolated from spoilage microbiota of cooked shrimp (Penaeus vannamei).</title>
        <authorList>
            <person name="Jaffres E."/>
            <person name="Prevost H."/>
            <person name="Rossero A."/>
            <person name="Joffraud J.J."/>
            <person name="Dousset X."/>
        </authorList>
    </citation>
    <scope>NUCLEOTIDE SEQUENCE [LARGE SCALE GENOMIC DNA]</scope>
    <source>
        <strain evidence="1 2">CD276</strain>
    </source>
</reference>
<dbReference type="OrthoDB" id="2427280at2"/>
<name>A0A1Q2D8D0_9ENTE</name>